<dbReference type="InterPro" id="IPR046258">
    <property type="entry name" value="DUF6291"/>
</dbReference>
<organism evidence="3">
    <name type="scientific">Christensenella massiliensis</name>
    <dbReference type="NCBI Taxonomy" id="1805714"/>
    <lineage>
        <taxon>Bacteria</taxon>
        <taxon>Bacillati</taxon>
        <taxon>Bacillota</taxon>
        <taxon>Clostridia</taxon>
        <taxon>Christensenellales</taxon>
        <taxon>Christensenellaceae</taxon>
        <taxon>Christensenella</taxon>
    </lineage>
</organism>
<proteinExistence type="predicted"/>
<feature type="compositionally biased region" description="Basic and acidic residues" evidence="1">
    <location>
        <begin position="69"/>
        <end position="79"/>
    </location>
</feature>
<evidence type="ECO:0000256" key="1">
    <source>
        <dbReference type="SAM" id="MobiDB-lite"/>
    </source>
</evidence>
<dbReference type="RefSeq" id="WP_353423106.1">
    <property type="nucleotide sequence ID" value="NZ_CP117826.1"/>
</dbReference>
<reference evidence="3" key="1">
    <citation type="submission" date="2023-02" db="EMBL/GenBank/DDBJ databases">
        <title>Gut commensal Christensenella minuta modulates host metabolism via a new class of secondary bile acids.</title>
        <authorList>
            <person name="Liu C."/>
        </authorList>
    </citation>
    <scope>NUCLEOTIDE SEQUENCE</scope>
    <source>
        <strain evidence="3">CA70</strain>
    </source>
</reference>
<dbReference type="AlphaFoldDB" id="A0AAU8A7L8"/>
<name>A0AAU8A7L8_9FIRM</name>
<accession>A0AAU8A7L8</accession>
<protein>
    <submittedName>
        <fullName evidence="3">DUF6291 domain-containing protein</fullName>
    </submittedName>
</protein>
<dbReference type="Pfam" id="PF19808">
    <property type="entry name" value="DUF6291"/>
    <property type="match status" value="1"/>
</dbReference>
<feature type="region of interest" description="Disordered" evidence="1">
    <location>
        <begin position="68"/>
        <end position="102"/>
    </location>
</feature>
<dbReference type="EMBL" id="CP117826">
    <property type="protein sequence ID" value="XCC61704.1"/>
    <property type="molecule type" value="Genomic_DNA"/>
</dbReference>
<gene>
    <name evidence="3" type="ORF">PUP29_09220</name>
</gene>
<sequence length="224" mass="25614">MRIDRCTFFESLRAATKRLPDDMRLALYDTVLDYVFYGTEPEFGEDMVMADNLFIAFRPILDNSVKAAESGKKGGESKNKSTLKNPPCEKTSSGVRSEEEIEIEVEREVEKENTPHTPRKRWDAALEENETFRSLPDRAQNVAREWLCYKREKRQGYTERGLRSFVTEFANKVDQYGENAVCGLVNECMANNWRGIIWDKLARGEPRAGGTQLVKNPAGGFDLK</sequence>
<evidence type="ECO:0000259" key="2">
    <source>
        <dbReference type="Pfam" id="PF19808"/>
    </source>
</evidence>
<evidence type="ECO:0000313" key="3">
    <source>
        <dbReference type="EMBL" id="XCC61704.1"/>
    </source>
</evidence>
<feature type="domain" description="DUF6291" evidence="2">
    <location>
        <begin position="7"/>
        <end position="78"/>
    </location>
</feature>